<dbReference type="eggNOG" id="COG1861">
    <property type="taxonomic scope" value="Bacteria"/>
</dbReference>
<dbReference type="InterPro" id="IPR029044">
    <property type="entry name" value="Nucleotide-diphossugar_trans"/>
</dbReference>
<dbReference type="CDD" id="cd02518">
    <property type="entry name" value="GT2_SpsF"/>
    <property type="match status" value="1"/>
</dbReference>
<dbReference type="HOGENOM" id="CLU_072501_0_0_7"/>
<dbReference type="Pfam" id="PF02348">
    <property type="entry name" value="CTP_transf_3"/>
    <property type="match status" value="1"/>
</dbReference>
<dbReference type="RefSeq" id="WP_009182997.1">
    <property type="nucleotide sequence ID" value="NZ_CM001369.1"/>
</dbReference>
<dbReference type="AlphaFoldDB" id="G7QE71"/>
<accession>G7QE71</accession>
<dbReference type="OrthoDB" id="9801052at2"/>
<dbReference type="SUPFAM" id="SSF53448">
    <property type="entry name" value="Nucleotide-diphospho-sugar transferases"/>
    <property type="match status" value="1"/>
</dbReference>
<keyword evidence="1" id="KW-0614">Plasmid</keyword>
<gene>
    <name evidence="1" type="ORF">DFW101_3681</name>
</gene>
<protein>
    <submittedName>
        <fullName evidence="1">Acylneuraminate cytidylyltransferase</fullName>
    </submittedName>
</protein>
<dbReference type="Proteomes" id="UP000004662">
    <property type="component" value="Plasmid pFW10101"/>
</dbReference>
<keyword evidence="1" id="KW-0808">Transferase</keyword>
<dbReference type="EMBL" id="CM001369">
    <property type="protein sequence ID" value="EHJ45965.1"/>
    <property type="molecule type" value="Genomic_DNA"/>
</dbReference>
<keyword evidence="2" id="KW-1185">Reference proteome</keyword>
<sequence length="255" mass="28112">MKCVAIVQARLASSRLPGKMLETVAGRPLVHWVLERAARAVRLDEVCLATSAGPADDRLAEAAARLGVPVVRGSLDDVLDRYRQAAVAREADVVVRLTGDCPFADPGVIDACVAAFLGQACDYLSNAYPTATFPDGLDVEVFGRETLLRAHREARLPSEREHVTPYVWKHPDRFRLASLAAGQDLSHHRWTVDEPRDLAMVRRVAAHFAARGTAFTWRDVLELVTRQPEIARLNADISRNEGYAKSVAADRPERT</sequence>
<dbReference type="GO" id="GO:0016779">
    <property type="term" value="F:nucleotidyltransferase activity"/>
    <property type="evidence" value="ECO:0007669"/>
    <property type="project" value="UniProtKB-KW"/>
</dbReference>
<proteinExistence type="predicted"/>
<geneLocation type="plasmid" evidence="1 2">
    <name>pFW10101</name>
</geneLocation>
<dbReference type="InterPro" id="IPR003329">
    <property type="entry name" value="Cytidylyl_trans"/>
</dbReference>
<keyword evidence="1" id="KW-0548">Nucleotidyltransferase</keyword>
<dbReference type="GO" id="GO:0005829">
    <property type="term" value="C:cytosol"/>
    <property type="evidence" value="ECO:0007669"/>
    <property type="project" value="TreeGrafter"/>
</dbReference>
<dbReference type="PANTHER" id="PTHR42866:SF1">
    <property type="entry name" value="SPORE COAT POLYSACCHARIDE BIOSYNTHESIS PROTEIN SPSF"/>
    <property type="match status" value="1"/>
</dbReference>
<name>G7QE71_9BACT</name>
<dbReference type="Gene3D" id="3.90.550.10">
    <property type="entry name" value="Spore Coat Polysaccharide Biosynthesis Protein SpsA, Chain A"/>
    <property type="match status" value="1"/>
</dbReference>
<dbReference type="PANTHER" id="PTHR42866">
    <property type="entry name" value="3-DEOXY-MANNO-OCTULOSONATE CYTIDYLYLTRANSFERASE"/>
    <property type="match status" value="1"/>
</dbReference>
<evidence type="ECO:0000313" key="1">
    <source>
        <dbReference type="EMBL" id="EHJ45965.1"/>
    </source>
</evidence>
<organism evidence="1 2">
    <name type="scientific">Solidesulfovibrio carbinoliphilus subsp. oakridgensis</name>
    <dbReference type="NCBI Taxonomy" id="694327"/>
    <lineage>
        <taxon>Bacteria</taxon>
        <taxon>Pseudomonadati</taxon>
        <taxon>Thermodesulfobacteriota</taxon>
        <taxon>Desulfovibrionia</taxon>
        <taxon>Desulfovibrionales</taxon>
        <taxon>Desulfovibrionaceae</taxon>
        <taxon>Solidesulfovibrio</taxon>
    </lineage>
</organism>
<evidence type="ECO:0000313" key="2">
    <source>
        <dbReference type="Proteomes" id="UP000004662"/>
    </source>
</evidence>
<reference evidence="2" key="1">
    <citation type="journal article" date="2015" name="Genome Announc.">
        <title>High-Quality Draft Genome Sequence of Desulfovibrio carbinoliphilus FW-101-2B, an Organic Acid-Oxidizing Sulfate-Reducing Bacterium Isolated from Uranium(VI)-Contaminated Groundwater.</title>
        <authorList>
            <person name="Ramsay B.D."/>
            <person name="Hwang C."/>
            <person name="Woo H.L."/>
            <person name="Carroll S.L."/>
            <person name="Lucas S."/>
            <person name="Han J."/>
            <person name="Lapidus A.L."/>
            <person name="Cheng J.F."/>
            <person name="Goodwin L.A."/>
            <person name="Pitluck S."/>
            <person name="Peters L."/>
            <person name="Chertkov O."/>
            <person name="Held B."/>
            <person name="Detter J.C."/>
            <person name="Han C.S."/>
            <person name="Tapia R."/>
            <person name="Land M.L."/>
            <person name="Hauser L.J."/>
            <person name="Kyrpides N.C."/>
            <person name="Ivanova N.N."/>
            <person name="Mikhailova N."/>
            <person name="Pagani I."/>
            <person name="Woyke T."/>
            <person name="Arkin A.P."/>
            <person name="Dehal P."/>
            <person name="Chivian D."/>
            <person name="Criddle C.S."/>
            <person name="Wu W."/>
            <person name="Chakraborty R."/>
            <person name="Hazen T.C."/>
            <person name="Fields M.W."/>
        </authorList>
    </citation>
    <scope>NUCLEOTIDE SEQUENCE [LARGE SCALE GENOMIC DNA]</scope>
    <source>
        <strain evidence="2">FW-101-2B</strain>
    </source>
</reference>